<organism evidence="2 3">
    <name type="scientific">Sphingomonas colocasiae</name>
    <dbReference type="NCBI Taxonomy" id="1848973"/>
    <lineage>
        <taxon>Bacteria</taxon>
        <taxon>Pseudomonadati</taxon>
        <taxon>Pseudomonadota</taxon>
        <taxon>Alphaproteobacteria</taxon>
        <taxon>Sphingomonadales</taxon>
        <taxon>Sphingomonadaceae</taxon>
        <taxon>Sphingomonas</taxon>
    </lineage>
</organism>
<keyword evidence="1" id="KW-0732">Signal</keyword>
<evidence type="ECO:0000313" key="3">
    <source>
        <dbReference type="Proteomes" id="UP000706039"/>
    </source>
</evidence>
<evidence type="ECO:0000256" key="1">
    <source>
        <dbReference type="SAM" id="SignalP"/>
    </source>
</evidence>
<protein>
    <submittedName>
        <fullName evidence="2">Uncharacterized protein</fullName>
    </submittedName>
</protein>
<dbReference type="Proteomes" id="UP000706039">
    <property type="component" value="Unassembled WGS sequence"/>
</dbReference>
<evidence type="ECO:0000313" key="2">
    <source>
        <dbReference type="EMBL" id="MBY8825537.1"/>
    </source>
</evidence>
<comment type="caution">
    <text evidence="2">The sequence shown here is derived from an EMBL/GenBank/DDBJ whole genome shotgun (WGS) entry which is preliminary data.</text>
</comment>
<feature type="signal peptide" evidence="1">
    <location>
        <begin position="1"/>
        <end position="27"/>
    </location>
</feature>
<sequence length="460" mass="50763">MLRAGWHRTVAGALGVVAICATTYAHAGPAELADAYADVVTFGAWGRSRDLNEARLERLKAQYELQLQRERNLASAQIYSTRIVATAEDVANSQDVGQQMLQGLATIKILEAQLKQIVVERYQSRSNISRFSTWFDGFVTGNDKKLVAILELLRELDPDDDKTVKALLVAAKLDAAQTREDAAIASEYLKSALQAASSGRARETLATVAMLRTRLTGVLERQRERIRRLVNRMAADDAARRTLCDPPYVLSVNCDDKGACSYYSADPSMPLPCQGLTYFDVFPVSAVQSIVAHPENYAVNAEFFVDLGKLATPGKITKERFRSTTEIFGDELKPEALLPAAFIFPDRCSNAERYAQRLREAFDYVNIFAASDETTPATRANINRLKAQRPIIDFWLESLHDIIPDAQDCASMTAIARRRSTMLVLAVAAAEAFNTALTAGDRSSEDPAKLAPIDILTQDF</sequence>
<gene>
    <name evidence="2" type="ORF">K7G82_24765</name>
</gene>
<keyword evidence="3" id="KW-1185">Reference proteome</keyword>
<proteinExistence type="predicted"/>
<accession>A0ABS7PVZ7</accession>
<reference evidence="2 3" key="1">
    <citation type="submission" date="2021-08" db="EMBL/GenBank/DDBJ databases">
        <authorList>
            <person name="Tuo L."/>
        </authorList>
    </citation>
    <scope>NUCLEOTIDE SEQUENCE [LARGE SCALE GENOMIC DNA]</scope>
    <source>
        <strain evidence="2 3">JCM 31229</strain>
    </source>
</reference>
<name>A0ABS7PVZ7_9SPHN</name>
<feature type="chain" id="PRO_5045758050" evidence="1">
    <location>
        <begin position="28"/>
        <end position="460"/>
    </location>
</feature>
<dbReference type="RefSeq" id="WP_222992637.1">
    <property type="nucleotide sequence ID" value="NZ_JAINVV010000012.1"/>
</dbReference>
<dbReference type="EMBL" id="JAINVV010000012">
    <property type="protein sequence ID" value="MBY8825537.1"/>
    <property type="molecule type" value="Genomic_DNA"/>
</dbReference>